<evidence type="ECO:0000259" key="14">
    <source>
        <dbReference type="PROSITE" id="PS52039"/>
    </source>
</evidence>
<dbReference type="AlphaFoldDB" id="A0A2J6WE93"/>
<dbReference type="Gene3D" id="1.10.460.10">
    <property type="entry name" value="Topoisomerase I, domain 2"/>
    <property type="match status" value="1"/>
</dbReference>
<dbReference type="SMART" id="SM00493">
    <property type="entry name" value="TOPRIM"/>
    <property type="match status" value="1"/>
</dbReference>
<dbReference type="InterPro" id="IPR003602">
    <property type="entry name" value="Topo_IA_DNA-bd_dom"/>
</dbReference>
<dbReference type="PRINTS" id="PR00417">
    <property type="entry name" value="PRTPISMRASEI"/>
</dbReference>
<dbReference type="InterPro" id="IPR013497">
    <property type="entry name" value="Topo_IA_cen"/>
</dbReference>
<dbReference type="GO" id="GO:0006281">
    <property type="term" value="P:DNA repair"/>
    <property type="evidence" value="ECO:0007669"/>
    <property type="project" value="TreeGrafter"/>
</dbReference>
<dbReference type="InterPro" id="IPR000380">
    <property type="entry name" value="Topo_IA"/>
</dbReference>
<feature type="domain" description="Topo IA-type catalytic" evidence="14">
    <location>
        <begin position="153"/>
        <end position="586"/>
    </location>
</feature>
<evidence type="ECO:0000256" key="8">
    <source>
        <dbReference type="ARBA" id="ARBA00023235"/>
    </source>
</evidence>
<gene>
    <name evidence="15" type="ORF">C0189_03390</name>
</gene>
<comment type="catalytic activity">
    <reaction evidence="1">
        <text>ATP-independent breakage of single-stranded DNA, followed by passage and rejoining.</text>
        <dbReference type="EC" id="5.6.2.1"/>
    </reaction>
</comment>
<evidence type="ECO:0000256" key="4">
    <source>
        <dbReference type="ARBA" id="ARBA00022723"/>
    </source>
</evidence>
<dbReference type="Pfam" id="PF01751">
    <property type="entry name" value="Toprim"/>
    <property type="match status" value="1"/>
</dbReference>
<dbReference type="PROSITE" id="PS50880">
    <property type="entry name" value="TOPRIM"/>
    <property type="match status" value="1"/>
</dbReference>
<dbReference type="InterPro" id="IPR006171">
    <property type="entry name" value="TOPRIM_dom"/>
</dbReference>
<dbReference type="EMBL" id="PNIL01000050">
    <property type="protein sequence ID" value="PMP67309.1"/>
    <property type="molecule type" value="Genomic_DNA"/>
</dbReference>
<dbReference type="Pfam" id="PF01131">
    <property type="entry name" value="Topoisom_bac"/>
    <property type="match status" value="1"/>
</dbReference>
<dbReference type="SMART" id="SM00437">
    <property type="entry name" value="TOP1Ac"/>
    <property type="match status" value="1"/>
</dbReference>
<evidence type="ECO:0000256" key="7">
    <source>
        <dbReference type="ARBA" id="ARBA00023125"/>
    </source>
</evidence>
<dbReference type="InterPro" id="IPR013824">
    <property type="entry name" value="Topo_IA_cen_sub1"/>
</dbReference>
<dbReference type="Gene3D" id="1.10.290.10">
    <property type="entry name" value="Topoisomerase I, domain 4"/>
    <property type="match status" value="1"/>
</dbReference>
<dbReference type="CDD" id="cd00186">
    <property type="entry name" value="TOP1Ac"/>
    <property type="match status" value="1"/>
</dbReference>
<evidence type="ECO:0000256" key="5">
    <source>
        <dbReference type="ARBA" id="ARBA00022842"/>
    </source>
</evidence>
<evidence type="ECO:0000256" key="1">
    <source>
        <dbReference type="ARBA" id="ARBA00000213"/>
    </source>
</evidence>
<reference evidence="15 16" key="1">
    <citation type="submission" date="2018-01" db="EMBL/GenBank/DDBJ databases">
        <title>Metagenomic assembled genomes from two thermal pools in the Uzon Caldera, Kamchatka, Russia.</title>
        <authorList>
            <person name="Wilkins L."/>
            <person name="Ettinger C."/>
        </authorList>
    </citation>
    <scope>NUCLEOTIDE SEQUENCE [LARGE SCALE GENOMIC DNA]</scope>
    <source>
        <strain evidence="15">ZAV-07</strain>
    </source>
</reference>
<dbReference type="CDD" id="cd03362">
    <property type="entry name" value="TOPRIM_TopoIA_TopoIII"/>
    <property type="match status" value="1"/>
</dbReference>
<dbReference type="InterPro" id="IPR005738">
    <property type="entry name" value="TopoIII"/>
</dbReference>
<dbReference type="EC" id="5.6.2.1" evidence="3"/>
<sequence length="799" mass="92535">MKTLIIAEKPTVARDIAKALGKFKDEKEYLENERYVISWSLGHICELYEPEDYNKKLSYWTLQDLPIIPEEFKFKPKKDTKDRFNVLKKLIQRKDIDTIVNACDAGREGELIFREILLLVNPKGKNLKRLWLSSMTKEEITKEFKNLRDASEFDNLGKASFAREEADWLVGINATRAFTRRWGDLLSLGRVQTPTLNIIVAREKEIKSFVSEKYFELEAEFDKDNFIYSGTYIKDNETKFKKREILENILKNVKGKNGIIESVEENVIKTPPPLLYDLTELQRDANKTFGFSAQRTLDIAQNLYEKRKLITYPRTDSRYLPSTLKTYIPQIIKAIKFEPYDLFAKEILQIGINFTARIINDKGVTDHYAIIPTGDFSNLKDLTKDEEKIFDLIIRRFLSVFYPYSETKKINLTTKVMDNHFVSSLNFLIEPGFQKVYGKEKEEYPTFIKDDIVLVRDLKILEKETQPPSRFTDATLLSAMENAGRFVEEDELKEALKEKGIGTPATRAQIIERLIEVGYVERVGKLLMPTEKGMRLIELVSHVKVEELLSPALTGEWEYKLLRIEKGKYDVDKFMEGIKGLTTKIVLKVKTYSGDYHIKTGSKEPVGVCPKCGGQVYETPKGFTCENVEKGTCDFVIWKKLKNKTITRDMARELLNGNRVKLKRILSNGKKYFDAEIQLVDNKVSFIFEKPKEETITNSEPLGTCPKCGSQVYEKETVYACENYPGKCTFRIKKVMGGREIKRDEVKKLLKDHKTELISDFISVKGKNFKAYLVLEDGSVKFEFENKNAKNRSYRRKQK</sequence>
<dbReference type="SMART" id="SM00436">
    <property type="entry name" value="TOP1Bc"/>
    <property type="match status" value="1"/>
</dbReference>
<evidence type="ECO:0000259" key="13">
    <source>
        <dbReference type="PROSITE" id="PS50880"/>
    </source>
</evidence>
<evidence type="ECO:0000256" key="12">
    <source>
        <dbReference type="ARBA" id="ARBA00032877"/>
    </source>
</evidence>
<dbReference type="GO" id="GO:0003917">
    <property type="term" value="F:DNA topoisomerase type I (single strand cut, ATP-independent) activity"/>
    <property type="evidence" value="ECO:0007669"/>
    <property type="project" value="UniProtKB-EC"/>
</dbReference>
<keyword evidence="5" id="KW-0460">Magnesium</keyword>
<keyword evidence="6" id="KW-0799">Topoisomerase</keyword>
<dbReference type="RefSeq" id="WP_424586862.1">
    <property type="nucleotide sequence ID" value="NZ_JBNATC010000006.1"/>
</dbReference>
<dbReference type="Proteomes" id="UP000237040">
    <property type="component" value="Unassembled WGS sequence"/>
</dbReference>
<dbReference type="PANTHER" id="PTHR11390">
    <property type="entry name" value="PROKARYOTIC DNA TOPOISOMERASE"/>
    <property type="match status" value="1"/>
</dbReference>
<feature type="domain" description="Toprim" evidence="13">
    <location>
        <begin position="2"/>
        <end position="135"/>
    </location>
</feature>
<dbReference type="InterPro" id="IPR034144">
    <property type="entry name" value="TOPRIM_TopoIII"/>
</dbReference>
<dbReference type="PROSITE" id="PS00396">
    <property type="entry name" value="TOPO_IA_1"/>
    <property type="match status" value="1"/>
</dbReference>
<keyword evidence="4" id="KW-0479">Metal-binding</keyword>
<dbReference type="GO" id="GO:0006265">
    <property type="term" value="P:DNA topological change"/>
    <property type="evidence" value="ECO:0007669"/>
    <property type="project" value="InterPro"/>
</dbReference>
<dbReference type="InterPro" id="IPR003601">
    <property type="entry name" value="Topo_IA_2"/>
</dbReference>
<evidence type="ECO:0000256" key="9">
    <source>
        <dbReference type="ARBA" id="ARBA00030003"/>
    </source>
</evidence>
<keyword evidence="8 15" id="KW-0413">Isomerase</keyword>
<comment type="caution">
    <text evidence="15">The sequence shown here is derived from an EMBL/GenBank/DDBJ whole genome shotgun (WGS) entry which is preliminary data.</text>
</comment>
<dbReference type="GO" id="GO:0003677">
    <property type="term" value="F:DNA binding"/>
    <property type="evidence" value="ECO:0007669"/>
    <property type="project" value="UniProtKB-KW"/>
</dbReference>
<dbReference type="PANTHER" id="PTHR11390:SF21">
    <property type="entry name" value="DNA TOPOISOMERASE 3-ALPHA"/>
    <property type="match status" value="1"/>
</dbReference>
<evidence type="ECO:0000256" key="6">
    <source>
        <dbReference type="ARBA" id="ARBA00023029"/>
    </source>
</evidence>
<dbReference type="InterPro" id="IPR023406">
    <property type="entry name" value="Topo_IA_AS"/>
</dbReference>
<dbReference type="NCBIfam" id="TIGR01056">
    <property type="entry name" value="topB"/>
    <property type="match status" value="1"/>
</dbReference>
<evidence type="ECO:0000256" key="11">
    <source>
        <dbReference type="ARBA" id="ARBA00032235"/>
    </source>
</evidence>
<evidence type="ECO:0000256" key="3">
    <source>
        <dbReference type="ARBA" id="ARBA00012891"/>
    </source>
</evidence>
<dbReference type="InterPro" id="IPR013825">
    <property type="entry name" value="Topo_IA_cen_sub2"/>
</dbReference>
<dbReference type="PROSITE" id="PS52039">
    <property type="entry name" value="TOPO_IA_2"/>
    <property type="match status" value="1"/>
</dbReference>
<dbReference type="InterPro" id="IPR013826">
    <property type="entry name" value="Topo_IA_cen_sub3"/>
</dbReference>
<dbReference type="InterPro" id="IPR025589">
    <property type="entry name" value="Toprim_C_rpt"/>
</dbReference>
<proteinExistence type="inferred from homology"/>
<dbReference type="Pfam" id="PF13342">
    <property type="entry name" value="Toprim_Crpt"/>
    <property type="match status" value="2"/>
</dbReference>
<organism evidence="15 16">
    <name type="scientific">Caldisericum exile</name>
    <dbReference type="NCBI Taxonomy" id="693075"/>
    <lineage>
        <taxon>Bacteria</taxon>
        <taxon>Pseudomonadati</taxon>
        <taxon>Caldisericota/Cryosericota group</taxon>
        <taxon>Caldisericota</taxon>
        <taxon>Caldisericia</taxon>
        <taxon>Caldisericales</taxon>
        <taxon>Caldisericaceae</taxon>
        <taxon>Caldisericum</taxon>
    </lineage>
</organism>
<name>A0A2J6WE93_9BACT</name>
<evidence type="ECO:0000256" key="10">
    <source>
        <dbReference type="ARBA" id="ARBA00031985"/>
    </source>
</evidence>
<dbReference type="InterPro" id="IPR023405">
    <property type="entry name" value="Topo_IA_core_domain"/>
</dbReference>
<dbReference type="GO" id="GO:0046872">
    <property type="term" value="F:metal ion binding"/>
    <property type="evidence" value="ECO:0007669"/>
    <property type="project" value="UniProtKB-KW"/>
</dbReference>
<protein>
    <recommendedName>
        <fullName evidence="3">DNA topoisomerase</fullName>
        <ecNumber evidence="3">5.6.2.1</ecNumber>
    </recommendedName>
    <alternativeName>
        <fullName evidence="12">Omega-protein</fullName>
    </alternativeName>
    <alternativeName>
        <fullName evidence="11">Relaxing enzyme</fullName>
    </alternativeName>
    <alternativeName>
        <fullName evidence="9">Swivelase</fullName>
    </alternativeName>
    <alternativeName>
        <fullName evidence="10">Untwisting enzyme</fullName>
    </alternativeName>
</protein>
<comment type="similarity">
    <text evidence="2">Belongs to the type IA topoisomerase family.</text>
</comment>
<dbReference type="SUPFAM" id="SSF56712">
    <property type="entry name" value="Prokaryotic type I DNA topoisomerase"/>
    <property type="match status" value="1"/>
</dbReference>
<evidence type="ECO:0000313" key="15">
    <source>
        <dbReference type="EMBL" id="PMP67309.1"/>
    </source>
</evidence>
<accession>A0A2J6WE93</accession>
<dbReference type="Gene3D" id="2.70.20.10">
    <property type="entry name" value="Topoisomerase I, domain 3"/>
    <property type="match status" value="1"/>
</dbReference>
<evidence type="ECO:0000313" key="16">
    <source>
        <dbReference type="Proteomes" id="UP000237040"/>
    </source>
</evidence>
<evidence type="ECO:0000256" key="2">
    <source>
        <dbReference type="ARBA" id="ARBA00009446"/>
    </source>
</evidence>
<dbReference type="GO" id="GO:0006310">
    <property type="term" value="P:DNA recombination"/>
    <property type="evidence" value="ECO:0007669"/>
    <property type="project" value="TreeGrafter"/>
</dbReference>
<keyword evidence="7" id="KW-0238">DNA-binding</keyword>
<dbReference type="NCBIfam" id="NF005829">
    <property type="entry name" value="PRK07726.1"/>
    <property type="match status" value="1"/>
</dbReference>
<dbReference type="Gene3D" id="3.40.50.140">
    <property type="match status" value="1"/>
</dbReference>
<dbReference type="GO" id="GO:0043597">
    <property type="term" value="C:cytoplasmic replication fork"/>
    <property type="evidence" value="ECO:0007669"/>
    <property type="project" value="TreeGrafter"/>
</dbReference>